<reference evidence="1" key="1">
    <citation type="submission" date="2022-04" db="EMBL/GenBank/DDBJ databases">
        <title>Genome of the entomopathogenic fungus Entomophthora muscae.</title>
        <authorList>
            <person name="Elya C."/>
            <person name="Lovett B.R."/>
            <person name="Lee E."/>
            <person name="Macias A.M."/>
            <person name="Hajek A.E."/>
            <person name="De Bivort B.L."/>
            <person name="Kasson M.T."/>
            <person name="De Fine Licht H.H."/>
            <person name="Stajich J.E."/>
        </authorList>
    </citation>
    <scope>NUCLEOTIDE SEQUENCE</scope>
    <source>
        <strain evidence="1">Berkeley</strain>
    </source>
</reference>
<keyword evidence="2" id="KW-1185">Reference proteome</keyword>
<evidence type="ECO:0000313" key="2">
    <source>
        <dbReference type="Proteomes" id="UP001165960"/>
    </source>
</evidence>
<organism evidence="1 2">
    <name type="scientific">Entomophthora muscae</name>
    <dbReference type="NCBI Taxonomy" id="34485"/>
    <lineage>
        <taxon>Eukaryota</taxon>
        <taxon>Fungi</taxon>
        <taxon>Fungi incertae sedis</taxon>
        <taxon>Zoopagomycota</taxon>
        <taxon>Entomophthoromycotina</taxon>
        <taxon>Entomophthoromycetes</taxon>
        <taxon>Entomophthorales</taxon>
        <taxon>Entomophthoraceae</taxon>
        <taxon>Entomophthora</taxon>
    </lineage>
</organism>
<accession>A0ACC2RHA3</accession>
<dbReference type="Proteomes" id="UP001165960">
    <property type="component" value="Unassembled WGS sequence"/>
</dbReference>
<proteinExistence type="predicted"/>
<evidence type="ECO:0000313" key="1">
    <source>
        <dbReference type="EMBL" id="KAJ9049345.1"/>
    </source>
</evidence>
<protein>
    <submittedName>
        <fullName evidence="1">Uncharacterized protein</fullName>
    </submittedName>
</protein>
<comment type="caution">
    <text evidence="1">The sequence shown here is derived from an EMBL/GenBank/DDBJ whole genome shotgun (WGS) entry which is preliminary data.</text>
</comment>
<gene>
    <name evidence="1" type="ORF">DSO57_1025553</name>
</gene>
<name>A0ACC2RHA3_9FUNG</name>
<sequence>MVLLVWSQLATVKEFHLHPTKYTASAVFAPIAVHWAASSGDIFSLKNSLAEGGAQDCCLPACGQFGGDSCVEPFGCLIGVEDLLEDLGVSGRYAIVHPLNHQFRSEPCLDPVGCFGDGGSLLPIAPLFEEDWAVPQVAVDVGHNAQLLPLICVDDGEALVEPIFHVSRVPPLCSPLICCFRRPCGEWAPLCFYVGVPPHNSHSAGQFLENIGSMTNPLLPGHQTLCQSSLSAAIGMLLSSPARVSGMYAWKNSTASNTVNPPALQSLTSARGIQVSRAYLISTAGHLGSVPFLCQLVLFDSTLAEELGPLQGHLFPQPLHG</sequence>
<dbReference type="EMBL" id="QTSX02007244">
    <property type="protein sequence ID" value="KAJ9049345.1"/>
    <property type="molecule type" value="Genomic_DNA"/>
</dbReference>